<organism evidence="1 2">
    <name type="scientific">Flavobacterium lipolyticum</name>
    <dbReference type="NCBI Taxonomy" id="2893754"/>
    <lineage>
        <taxon>Bacteria</taxon>
        <taxon>Pseudomonadati</taxon>
        <taxon>Bacteroidota</taxon>
        <taxon>Flavobacteriia</taxon>
        <taxon>Flavobacteriales</taxon>
        <taxon>Flavobacteriaceae</taxon>
        <taxon>Flavobacterium</taxon>
    </lineage>
</organism>
<reference evidence="1" key="1">
    <citation type="submission" date="2021-11" db="EMBL/GenBank/DDBJ databases">
        <title>Description of novel Flavobacterium species.</title>
        <authorList>
            <person name="Saticioglu I.B."/>
            <person name="Ay H."/>
            <person name="Altun S."/>
            <person name="Duman M."/>
        </authorList>
    </citation>
    <scope>NUCLEOTIDE SEQUENCE</scope>
    <source>
        <strain evidence="1">F-126</strain>
    </source>
</reference>
<gene>
    <name evidence="1" type="ORF">LNQ34_05595</name>
</gene>
<accession>A0ABS8LXE1</accession>
<keyword evidence="2" id="KW-1185">Reference proteome</keyword>
<dbReference type="EMBL" id="JAJJMN010000001">
    <property type="protein sequence ID" value="MCC9017245.1"/>
    <property type="molecule type" value="Genomic_DNA"/>
</dbReference>
<comment type="caution">
    <text evidence="1">The sequence shown here is derived from an EMBL/GenBank/DDBJ whole genome shotgun (WGS) entry which is preliminary data.</text>
</comment>
<evidence type="ECO:0000313" key="2">
    <source>
        <dbReference type="Proteomes" id="UP001430700"/>
    </source>
</evidence>
<dbReference type="RefSeq" id="WP_229998921.1">
    <property type="nucleotide sequence ID" value="NZ_JAJJMN010000001.1"/>
</dbReference>
<evidence type="ECO:0000313" key="1">
    <source>
        <dbReference type="EMBL" id="MCC9017245.1"/>
    </source>
</evidence>
<sequence length="73" mass="7698">MIDVLIKNELGNKPVATGRSNDAINAIDLRVTGIDPAEFIKVGDHYMVGLDNGSNMTGRTCTAKAGSTATFTK</sequence>
<proteinExistence type="predicted"/>
<dbReference type="Proteomes" id="UP001430700">
    <property type="component" value="Unassembled WGS sequence"/>
</dbReference>
<protein>
    <submittedName>
        <fullName evidence="1">Uncharacterized protein</fullName>
    </submittedName>
</protein>
<name>A0ABS8LXE1_9FLAO</name>